<comment type="caution">
    <text evidence="2">The sequence shown here is derived from an EMBL/GenBank/DDBJ whole genome shotgun (WGS) entry which is preliminary data.</text>
</comment>
<sequence length="344" mass="38262">MKFFQRFAPARSGDPVNDFWAWWQARGENDFTKAVGTGNFGPLMEPMTQRVKAIHPDLVWEARQGSTAQHLLCVTAGGIPAAREHSERWYRASPERGRVWEFSPVIPTPDAADLTFGGVGGEEIALGQLRFSVGVRDAKLDVTVRHAIFAQVDTDSAMQLAFMALDSLLGEDSVMRWIGVVETAAEAVPDSVEPSQLQSIAGAFARRTFESWQVLQQEVPDHSPRILRIRAAQWLDRPALELHCTLALPYQSGDARGLPAPDELPRLDAIEESLEDTSEQNRVLVAIESGQGRRVLHYYANPADNTSLAALERYAEAHPDADLRTASDPFWENLRTLRRADPLK</sequence>
<dbReference type="RefSeq" id="WP_133404756.1">
    <property type="nucleotide sequence ID" value="NZ_SMTK01000005.1"/>
</dbReference>
<accession>A0A4R5TT47</accession>
<proteinExistence type="predicted"/>
<dbReference type="EMBL" id="SMTK01000005">
    <property type="protein sequence ID" value="TDK24072.1"/>
    <property type="molecule type" value="Genomic_DNA"/>
</dbReference>
<protein>
    <submittedName>
        <fullName evidence="2">DUF695 domain-containing protein</fullName>
    </submittedName>
</protein>
<organism evidence="2 3">
    <name type="scientific">Arthrobacter crusticola</name>
    <dbReference type="NCBI Taxonomy" id="2547960"/>
    <lineage>
        <taxon>Bacteria</taxon>
        <taxon>Bacillati</taxon>
        <taxon>Actinomycetota</taxon>
        <taxon>Actinomycetes</taxon>
        <taxon>Micrococcales</taxon>
        <taxon>Micrococcaceae</taxon>
        <taxon>Arthrobacter</taxon>
    </lineage>
</organism>
<dbReference type="Proteomes" id="UP000295411">
    <property type="component" value="Unassembled WGS sequence"/>
</dbReference>
<keyword evidence="3" id="KW-1185">Reference proteome</keyword>
<name>A0A4R5TT47_9MICC</name>
<feature type="domain" description="DUF695" evidence="1">
    <location>
        <begin position="211"/>
        <end position="331"/>
    </location>
</feature>
<dbReference type="Pfam" id="PF05117">
    <property type="entry name" value="DUF695"/>
    <property type="match status" value="1"/>
</dbReference>
<dbReference type="OrthoDB" id="3828153at2"/>
<dbReference type="AlphaFoldDB" id="A0A4R5TT47"/>
<evidence type="ECO:0000313" key="2">
    <source>
        <dbReference type="EMBL" id="TDK24072.1"/>
    </source>
</evidence>
<evidence type="ECO:0000313" key="3">
    <source>
        <dbReference type="Proteomes" id="UP000295411"/>
    </source>
</evidence>
<evidence type="ECO:0000259" key="1">
    <source>
        <dbReference type="Pfam" id="PF05117"/>
    </source>
</evidence>
<gene>
    <name evidence="2" type="ORF">E2F48_14920</name>
</gene>
<dbReference type="InterPro" id="IPR016097">
    <property type="entry name" value="DUF695"/>
</dbReference>
<reference evidence="2 3" key="1">
    <citation type="submission" date="2019-03" db="EMBL/GenBank/DDBJ databases">
        <title>Arthrobacter sp. nov., an bacterium isolated from biocrust in Mu Us Desert.</title>
        <authorList>
            <person name="Lixiong L."/>
        </authorList>
    </citation>
    <scope>NUCLEOTIDE SEQUENCE [LARGE SCALE GENOMIC DNA]</scope>
    <source>
        <strain evidence="2 3">SLN-3</strain>
    </source>
</reference>